<evidence type="ECO:0000259" key="8">
    <source>
        <dbReference type="PROSITE" id="PS50928"/>
    </source>
</evidence>
<evidence type="ECO:0000256" key="1">
    <source>
        <dbReference type="ARBA" id="ARBA00004651"/>
    </source>
</evidence>
<feature type="transmembrane region" description="Helical" evidence="7">
    <location>
        <begin position="92"/>
        <end position="112"/>
    </location>
</feature>
<comment type="subcellular location">
    <subcellularLocation>
        <location evidence="1 7">Cell membrane</location>
        <topology evidence="1 7">Multi-pass membrane protein</topology>
    </subcellularLocation>
</comment>
<dbReference type="InterPro" id="IPR035906">
    <property type="entry name" value="MetI-like_sf"/>
</dbReference>
<dbReference type="Gene3D" id="1.10.3720.10">
    <property type="entry name" value="MetI-like"/>
    <property type="match status" value="1"/>
</dbReference>
<evidence type="ECO:0000256" key="7">
    <source>
        <dbReference type="RuleBase" id="RU363032"/>
    </source>
</evidence>
<keyword evidence="4 7" id="KW-0812">Transmembrane</keyword>
<name>A0ABQ1EQW2_9BACL</name>
<dbReference type="Pfam" id="PF00528">
    <property type="entry name" value="BPD_transp_1"/>
    <property type="match status" value="1"/>
</dbReference>
<comment type="caution">
    <text evidence="9">The sequence shown here is derived from an EMBL/GenBank/DDBJ whole genome shotgun (WGS) entry which is preliminary data.</text>
</comment>
<evidence type="ECO:0000256" key="6">
    <source>
        <dbReference type="ARBA" id="ARBA00023136"/>
    </source>
</evidence>
<dbReference type="InterPro" id="IPR050809">
    <property type="entry name" value="UgpAE/MalFG_permease"/>
</dbReference>
<comment type="similarity">
    <text evidence="7">Belongs to the binding-protein-dependent transport system permease family.</text>
</comment>
<accession>A0ABQ1EQW2</accession>
<feature type="transmembrane region" description="Helical" evidence="7">
    <location>
        <begin position="153"/>
        <end position="175"/>
    </location>
</feature>
<organism evidence="9 10">
    <name type="scientific">Paenibacillus marchantiophytorum</name>
    <dbReference type="NCBI Taxonomy" id="1619310"/>
    <lineage>
        <taxon>Bacteria</taxon>
        <taxon>Bacillati</taxon>
        <taxon>Bacillota</taxon>
        <taxon>Bacilli</taxon>
        <taxon>Bacillales</taxon>
        <taxon>Paenibacillaceae</taxon>
        <taxon>Paenibacillus</taxon>
    </lineage>
</organism>
<keyword evidence="5 7" id="KW-1133">Transmembrane helix</keyword>
<gene>
    <name evidence="9" type="primary">yteP</name>
    <name evidence="9" type="ORF">GCM10008018_31360</name>
</gene>
<dbReference type="PANTHER" id="PTHR43227:SF11">
    <property type="entry name" value="BLL4140 PROTEIN"/>
    <property type="match status" value="1"/>
</dbReference>
<evidence type="ECO:0000313" key="10">
    <source>
        <dbReference type="Proteomes" id="UP000615455"/>
    </source>
</evidence>
<evidence type="ECO:0000256" key="3">
    <source>
        <dbReference type="ARBA" id="ARBA00022475"/>
    </source>
</evidence>
<dbReference type="PROSITE" id="PS50928">
    <property type="entry name" value="ABC_TM1"/>
    <property type="match status" value="1"/>
</dbReference>
<dbReference type="RefSeq" id="WP_189012782.1">
    <property type="nucleotide sequence ID" value="NZ_BMHE01000014.1"/>
</dbReference>
<feature type="transmembrane region" description="Helical" evidence="7">
    <location>
        <begin position="282"/>
        <end position="307"/>
    </location>
</feature>
<dbReference type="CDD" id="cd06261">
    <property type="entry name" value="TM_PBP2"/>
    <property type="match status" value="1"/>
</dbReference>
<feature type="domain" description="ABC transmembrane type-1" evidence="8">
    <location>
        <begin position="88"/>
        <end position="303"/>
    </location>
</feature>
<dbReference type="SUPFAM" id="SSF161098">
    <property type="entry name" value="MetI-like"/>
    <property type="match status" value="1"/>
</dbReference>
<dbReference type="Proteomes" id="UP000615455">
    <property type="component" value="Unassembled WGS sequence"/>
</dbReference>
<evidence type="ECO:0000256" key="5">
    <source>
        <dbReference type="ARBA" id="ARBA00022989"/>
    </source>
</evidence>
<sequence>METTTNLVVNRQVRKRSNLWERIRYHKYFYIMLIPIIAWYIIFCYVPMYGVTLAFKTYDFSKGITGSPWTGIQNFKDILNDSQYLSSLKNTIIISFGKLIFHFPIPILLAFLINQIAGQKMKKLYQTVFTFPHFISWVVLGGIITNILGSQGVYNQIIGLFGFESSSLLTSPSFFRPLIYITHIWKEIGWDSIIYLAALAGINPELYEAADMDGASRLQKIGHVSWPGIKSTVAILFILTVGLMMNVSFDQIYNLYSSPVYDVGDTVDTYILRTTMSVGSNFGLLAAAGLIKSVASMFLLLFANFVVKKFGEQGLF</sequence>
<dbReference type="InterPro" id="IPR000515">
    <property type="entry name" value="MetI-like"/>
</dbReference>
<protein>
    <submittedName>
        <fullName evidence="9">Multiple-sugar transport system permease YteP</fullName>
    </submittedName>
</protein>
<keyword evidence="3" id="KW-1003">Cell membrane</keyword>
<proteinExistence type="inferred from homology"/>
<dbReference type="PANTHER" id="PTHR43227">
    <property type="entry name" value="BLL4140 PROTEIN"/>
    <property type="match status" value="1"/>
</dbReference>
<evidence type="ECO:0000313" key="9">
    <source>
        <dbReference type="EMBL" id="GFZ83114.1"/>
    </source>
</evidence>
<feature type="transmembrane region" description="Helical" evidence="7">
    <location>
        <begin position="124"/>
        <end position="147"/>
    </location>
</feature>
<keyword evidence="6 7" id="KW-0472">Membrane</keyword>
<feature type="transmembrane region" description="Helical" evidence="7">
    <location>
        <begin position="228"/>
        <end position="249"/>
    </location>
</feature>
<keyword evidence="2 7" id="KW-0813">Transport</keyword>
<reference evidence="10" key="1">
    <citation type="journal article" date="2019" name="Int. J. Syst. Evol. Microbiol.">
        <title>The Global Catalogue of Microorganisms (GCM) 10K type strain sequencing project: providing services to taxonomists for standard genome sequencing and annotation.</title>
        <authorList>
            <consortium name="The Broad Institute Genomics Platform"/>
            <consortium name="The Broad Institute Genome Sequencing Center for Infectious Disease"/>
            <person name="Wu L."/>
            <person name="Ma J."/>
        </authorList>
    </citation>
    <scope>NUCLEOTIDE SEQUENCE [LARGE SCALE GENOMIC DNA]</scope>
    <source>
        <strain evidence="10">CGMCC 1.15043</strain>
    </source>
</reference>
<evidence type="ECO:0000256" key="2">
    <source>
        <dbReference type="ARBA" id="ARBA00022448"/>
    </source>
</evidence>
<feature type="transmembrane region" description="Helical" evidence="7">
    <location>
        <begin position="28"/>
        <end position="48"/>
    </location>
</feature>
<dbReference type="EMBL" id="BMHE01000014">
    <property type="protein sequence ID" value="GFZ83114.1"/>
    <property type="molecule type" value="Genomic_DNA"/>
</dbReference>
<evidence type="ECO:0000256" key="4">
    <source>
        <dbReference type="ARBA" id="ARBA00022692"/>
    </source>
</evidence>
<keyword evidence="10" id="KW-1185">Reference proteome</keyword>